<organism evidence="2 3">
    <name type="scientific">Trapa incisa</name>
    <dbReference type="NCBI Taxonomy" id="236973"/>
    <lineage>
        <taxon>Eukaryota</taxon>
        <taxon>Viridiplantae</taxon>
        <taxon>Streptophyta</taxon>
        <taxon>Embryophyta</taxon>
        <taxon>Tracheophyta</taxon>
        <taxon>Spermatophyta</taxon>
        <taxon>Magnoliopsida</taxon>
        <taxon>eudicotyledons</taxon>
        <taxon>Gunneridae</taxon>
        <taxon>Pentapetalae</taxon>
        <taxon>rosids</taxon>
        <taxon>malvids</taxon>
        <taxon>Myrtales</taxon>
        <taxon>Lythraceae</taxon>
        <taxon>Trapa</taxon>
    </lineage>
</organism>
<protein>
    <submittedName>
        <fullName evidence="2">Uncharacterized protein</fullName>
    </submittedName>
</protein>
<feature type="chain" id="PRO_5043050564" evidence="1">
    <location>
        <begin position="24"/>
        <end position="108"/>
    </location>
</feature>
<dbReference type="AlphaFoldDB" id="A0AAN7KJ60"/>
<name>A0AAN7KJ60_9MYRT</name>
<accession>A0AAN7KJ60</accession>
<proteinExistence type="predicted"/>
<keyword evidence="3" id="KW-1185">Reference proteome</keyword>
<dbReference type="Proteomes" id="UP001345219">
    <property type="component" value="Chromosome 3"/>
</dbReference>
<gene>
    <name evidence="2" type="ORF">SAY87_003347</name>
</gene>
<keyword evidence="1" id="KW-0732">Signal</keyword>
<feature type="signal peptide" evidence="1">
    <location>
        <begin position="1"/>
        <end position="23"/>
    </location>
</feature>
<reference evidence="2 3" key="1">
    <citation type="journal article" date="2023" name="Hortic Res">
        <title>Pangenome of water caltrop reveals structural variations and asymmetric subgenome divergence after allopolyploidization.</title>
        <authorList>
            <person name="Zhang X."/>
            <person name="Chen Y."/>
            <person name="Wang L."/>
            <person name="Yuan Y."/>
            <person name="Fang M."/>
            <person name="Shi L."/>
            <person name="Lu R."/>
            <person name="Comes H.P."/>
            <person name="Ma Y."/>
            <person name="Chen Y."/>
            <person name="Huang G."/>
            <person name="Zhou Y."/>
            <person name="Zheng Z."/>
            <person name="Qiu Y."/>
        </authorList>
    </citation>
    <scope>NUCLEOTIDE SEQUENCE [LARGE SCALE GENOMIC DNA]</scope>
    <source>
        <tissue evidence="2">Roots</tissue>
    </source>
</reference>
<comment type="caution">
    <text evidence="2">The sequence shown here is derived from an EMBL/GenBank/DDBJ whole genome shotgun (WGS) entry which is preliminary data.</text>
</comment>
<evidence type="ECO:0000313" key="2">
    <source>
        <dbReference type="EMBL" id="KAK4768206.1"/>
    </source>
</evidence>
<sequence length="108" mass="11894">MIKTHQNSIMFVVELYILALASALNSAYKKIELFCAHQFLSDTKIQSFSAIPSQSSASSYLFSNNVLGALIGVYPQAMAGTTPPYPYPINKICFSFPNVQNLAYICLC</sequence>
<evidence type="ECO:0000256" key="1">
    <source>
        <dbReference type="SAM" id="SignalP"/>
    </source>
</evidence>
<dbReference type="EMBL" id="JAXIOK010000006">
    <property type="protein sequence ID" value="KAK4768206.1"/>
    <property type="molecule type" value="Genomic_DNA"/>
</dbReference>
<evidence type="ECO:0000313" key="3">
    <source>
        <dbReference type="Proteomes" id="UP001345219"/>
    </source>
</evidence>